<name>A0AA38SGS4_9ASTR</name>
<keyword evidence="1" id="KW-0645">Protease</keyword>
<dbReference type="GO" id="GO:0015074">
    <property type="term" value="P:DNA integration"/>
    <property type="evidence" value="ECO:0007669"/>
    <property type="project" value="InterPro"/>
</dbReference>
<feature type="coiled-coil region" evidence="6">
    <location>
        <begin position="678"/>
        <end position="705"/>
    </location>
</feature>
<dbReference type="SUPFAM" id="SSF57756">
    <property type="entry name" value="Retrovirus zinc finger-like domains"/>
    <property type="match status" value="1"/>
</dbReference>
<keyword evidence="5" id="KW-0863">Zinc-finger</keyword>
<evidence type="ECO:0000259" key="8">
    <source>
        <dbReference type="PROSITE" id="PS50158"/>
    </source>
</evidence>
<dbReference type="Proteomes" id="UP001172457">
    <property type="component" value="Unassembled WGS sequence"/>
</dbReference>
<dbReference type="Pfam" id="PF14223">
    <property type="entry name" value="Retrotran_gag_2"/>
    <property type="match status" value="1"/>
</dbReference>
<dbReference type="InterPro" id="IPR036875">
    <property type="entry name" value="Znf_CCHC_sf"/>
</dbReference>
<evidence type="ECO:0000256" key="3">
    <source>
        <dbReference type="ARBA" id="ARBA00022750"/>
    </source>
</evidence>
<dbReference type="Gene3D" id="3.30.420.10">
    <property type="entry name" value="Ribonuclease H-like superfamily/Ribonuclease H"/>
    <property type="match status" value="1"/>
</dbReference>
<dbReference type="GO" id="GO:0003676">
    <property type="term" value="F:nucleic acid binding"/>
    <property type="evidence" value="ECO:0007669"/>
    <property type="project" value="InterPro"/>
</dbReference>
<dbReference type="InterPro" id="IPR012337">
    <property type="entry name" value="RNaseH-like_sf"/>
</dbReference>
<gene>
    <name evidence="10" type="ORF">OSB04_un000769</name>
</gene>
<keyword evidence="2" id="KW-0479">Metal-binding</keyword>
<evidence type="ECO:0000313" key="11">
    <source>
        <dbReference type="Proteomes" id="UP001172457"/>
    </source>
</evidence>
<accession>A0AA38SGS4</accession>
<dbReference type="InterPro" id="IPR057670">
    <property type="entry name" value="SH3_retrovirus"/>
</dbReference>
<dbReference type="InterPro" id="IPR054722">
    <property type="entry name" value="PolX-like_BBD"/>
</dbReference>
<dbReference type="Pfam" id="PF00098">
    <property type="entry name" value="zf-CCHC"/>
    <property type="match status" value="1"/>
</dbReference>
<dbReference type="InterPro" id="IPR013103">
    <property type="entry name" value="RVT_2"/>
</dbReference>
<evidence type="ECO:0000256" key="7">
    <source>
        <dbReference type="SAM" id="MobiDB-lite"/>
    </source>
</evidence>
<evidence type="ECO:0000256" key="4">
    <source>
        <dbReference type="ARBA" id="ARBA00022801"/>
    </source>
</evidence>
<evidence type="ECO:0000256" key="5">
    <source>
        <dbReference type="PROSITE-ProRule" id="PRU00047"/>
    </source>
</evidence>
<dbReference type="CDD" id="cd09272">
    <property type="entry name" value="RNase_HI_RT_Ty1"/>
    <property type="match status" value="1"/>
</dbReference>
<dbReference type="Pfam" id="PF07727">
    <property type="entry name" value="RVT_2"/>
    <property type="match status" value="1"/>
</dbReference>
<dbReference type="Gene3D" id="4.10.60.10">
    <property type="entry name" value="Zinc finger, CCHC-type"/>
    <property type="match status" value="1"/>
</dbReference>
<dbReference type="Pfam" id="PF00665">
    <property type="entry name" value="rve"/>
    <property type="match status" value="1"/>
</dbReference>
<dbReference type="InterPro" id="IPR025724">
    <property type="entry name" value="GAG-pre-integrase_dom"/>
</dbReference>
<keyword evidence="11" id="KW-1185">Reference proteome</keyword>
<dbReference type="Pfam" id="PF13976">
    <property type="entry name" value="gag_pre-integrs"/>
    <property type="match status" value="1"/>
</dbReference>
<dbReference type="PANTHER" id="PTHR42648">
    <property type="entry name" value="TRANSPOSASE, PUTATIVE-RELATED"/>
    <property type="match status" value="1"/>
</dbReference>
<dbReference type="InterPro" id="IPR001878">
    <property type="entry name" value="Znf_CCHC"/>
</dbReference>
<dbReference type="InterPro" id="IPR043502">
    <property type="entry name" value="DNA/RNA_pol_sf"/>
</dbReference>
<evidence type="ECO:0000259" key="9">
    <source>
        <dbReference type="PROSITE" id="PS50994"/>
    </source>
</evidence>
<feature type="compositionally biased region" description="Low complexity" evidence="7">
    <location>
        <begin position="1564"/>
        <end position="1582"/>
    </location>
</feature>
<evidence type="ECO:0000313" key="10">
    <source>
        <dbReference type="EMBL" id="KAJ9536066.1"/>
    </source>
</evidence>
<keyword evidence="5" id="KW-0862">Zinc</keyword>
<dbReference type="Pfam" id="PF25597">
    <property type="entry name" value="SH3_retrovirus"/>
    <property type="match status" value="1"/>
</dbReference>
<evidence type="ECO:0000256" key="6">
    <source>
        <dbReference type="SAM" id="Coils"/>
    </source>
</evidence>
<protein>
    <recommendedName>
        <fullName evidence="12">Retrovirus-related Pol polyprotein from transposon TNT 1-94</fullName>
    </recommendedName>
</protein>
<feature type="compositionally biased region" description="Polar residues" evidence="7">
    <location>
        <begin position="811"/>
        <end position="829"/>
    </location>
</feature>
<dbReference type="SUPFAM" id="SSF56672">
    <property type="entry name" value="DNA/RNA polymerases"/>
    <property type="match status" value="1"/>
</dbReference>
<keyword evidence="4" id="KW-0378">Hydrolase</keyword>
<sequence>MNPINKREDLAMGSDSKAPVLFKDEYELWVARFRLFIKRKDKGNLILKSIDYGAKPLPTHLVNGIRVVKEVEEMDEAEKTQYLIDLEAQNCLIQAIPNDIYRKLDSYDDSAKSIWDQLEKIMLGSKVGNQLRITTLMDKYENFKMKDGESLEDAYDRFVILMNDMKKNRIHRSEMDFSLKFINNLSLDWKPFTRFVKQHKALNELKVYEVFENLKLFEEEVEEAVLERQKKEKAEEESLALLTDKKKGKNVIKKGKAKVFEVDDDEDEEGSEDEERDLMFQSLLTLTEAYRKKYYNRPSSNNRRFASRGRNFSRSASQNQGQMYAQRNQGNYVDKYATKGVDEEKEAAEIGEEKKTNENITCFKCGKKGHVARICPAKMSKVEILRKKLELAEKQEQGLVLMADDEEWLNVSDTEDQAQMCFMGLMEEESDDEDEEASDPQMVNDPQFIAFKNKLLEMTNPIHLKNQELELVISKQTQELTDLTQQRDNLLSMVDKLNKSVSELEYLQQQNKILKSEIEFLTLSLTSEKDNVSSLNKTISELNFKLYKIGQSEHTFFLNKPYADRDLFSKEGLGFKNPQYLKKALEEKPAFYNLTDLKMSARFPILKGFEMKEQFSEMQEIKKHDPLYHGEKYHRVKLVYSSDNLKIKSPATLDSSTAFLQSESQWESDGTLKPYVPTLELEKKISELENKIQELSHQNEALISKSKNFVTWNSSETDSKNFVSDILDELVSSVSNSIFDIPDSKCDSESQDSFSKTYTEGLDDVQENVVRVVTSDGYIAYKESSALSSTDVVTPFNLNSVDDTQPIICESSKSLGNDQNNQSVTSNHESSSSCVSPAVSDNSVQDEIFCLKKTHESVTKQFQNTIKQLRVELAQHKCDSKFWSSKCSSLTKSYDRLVERLSVYEEDYIMLQNPNLEVSEQSEEVSNHTQSNPIKLKPFDICANVSTDEVSFAMKKRRQKKTKSRFRKQVSSMQFSSSFVTPPNRRSHFSFNKNHVPSNHSSINKKVTMISSKLQHLDETHTMSTTASTLQSSVSTFLPFRKFIVCQGIKYFWDPISRVYKNFSPQGPIFKWVPKSACFYLLQACHKWYLDSGCSKHMTGRKEILSNYKEEYGGSVKFGNNELAPVIGQGDIVCKDITIKNVAHVVGLNHNFFSIGKFCDKDLEVYFKKRRCVVRTEEGKELLVGSRRTNLYIIRLQHKLQYSSSCLITRSSLRQAVLWHKRLSHLNFRYIDKIVKHQLVSGIPLIKFEQEEMCPGCEKGKMKRASHPPKPEQGSKSPLSLLHMDLCGPMKYQSLAGRKYILVIVDDFSRYTWTKFLKTKDETSSLIINFIKAVQVQLKLPVQTVRTDNGTEFKNSVLKSFYNSFGITQTFSAARTPEQNGVVERRNRTLVEAARSMLAESQLPQYLWAEAVNTACYTQNRSIIHRRFGQTPYHILFGRIPSVGHFRVFGCKCFVLNETENRGKFGPKSDELVFVGYSESSIAYRVLNRQTRIITESINVHFDPITELSSDISSSSVTNVVVNADSILQGPSGSSASSNASYLDFLFQSVYDDFSNTSTSSTGSALDSLSLPSSSNSELSSSTQNEPDLSESVDTQSSDTSSLAIPDSPPTSIQATSDVQDIPSASSDETPVTIPSDIPSEPSTTVPVDIIEPSSVNDQTPLLHTVKWTRSHPIELIIGDPTSTVKTRAASANECNFSVFLTDTEPTRVSDALQDSDWVTAMQEELNQFSALKVWRLVKRPQDKSIIDTKWLFKNKKDEHGTIVRNKARLVAKGYRQQEGIDYDQTFAPVARLEAIRMFLAYAAYKDFTVFQMDVKTAFLYEVYVTQPEGFVDPDHPDYVYVLDKALYGLKQAPRAWYEELSTYLLSKGFKKGYVDSTLFIMKEGDHIVVIQVYVDDIIFGSTSKDLCKRFETIMTQEFKMSMMGEINFFLGLQVKQFTDGIFINQSKYIFDLLKKYDMSSCNSIGTPMATGNKIGPDHEGKDVDLRTYRGMVGSLMYLTASRPNIIFATCVCARYQAKPKESHLAAVKRIFRYLKGTPYYGLWYPKGLGFELQAYSDADYGGCNMDRKSTSRHIQLLGNKLVSWASKKQQCVSISTAESEYVAAASCCSQVLWMQTQLRDYGFVYKKIPIYCDSKSAIAISANPVQH</sequence>
<feature type="compositionally biased region" description="Polar residues" evidence="7">
    <location>
        <begin position="1610"/>
        <end position="1630"/>
    </location>
</feature>
<feature type="domain" description="Integrase catalytic" evidence="9">
    <location>
        <begin position="1274"/>
        <end position="1440"/>
    </location>
</feature>
<dbReference type="SUPFAM" id="SSF53098">
    <property type="entry name" value="Ribonuclease H-like"/>
    <property type="match status" value="1"/>
</dbReference>
<dbReference type="SMART" id="SM00343">
    <property type="entry name" value="ZnF_C2HC"/>
    <property type="match status" value="1"/>
</dbReference>
<feature type="region of interest" description="Disordered" evidence="7">
    <location>
        <begin position="810"/>
        <end position="838"/>
    </location>
</feature>
<feature type="compositionally biased region" description="Polar residues" evidence="7">
    <location>
        <begin position="1583"/>
        <end position="1603"/>
    </location>
</feature>
<dbReference type="InterPro" id="IPR036397">
    <property type="entry name" value="RNaseH_sf"/>
</dbReference>
<dbReference type="InterPro" id="IPR039537">
    <property type="entry name" value="Retrotran_Ty1/copia-like"/>
</dbReference>
<dbReference type="GO" id="GO:0004190">
    <property type="term" value="F:aspartic-type endopeptidase activity"/>
    <property type="evidence" value="ECO:0007669"/>
    <property type="project" value="UniProtKB-KW"/>
</dbReference>
<reference evidence="10" key="1">
    <citation type="submission" date="2023-03" db="EMBL/GenBank/DDBJ databases">
        <title>Chromosome-scale reference genome and RAD-based genetic map of yellow starthistle (Centaurea solstitialis) reveal putative structural variation and QTLs associated with invader traits.</title>
        <authorList>
            <person name="Reatini B."/>
            <person name="Cang F.A."/>
            <person name="Jiang Q."/>
            <person name="Mckibben M.T.W."/>
            <person name="Barker M.S."/>
            <person name="Rieseberg L.H."/>
            <person name="Dlugosch K.M."/>
        </authorList>
    </citation>
    <scope>NUCLEOTIDE SEQUENCE</scope>
    <source>
        <strain evidence="10">CAN-66</strain>
        <tissue evidence="10">Leaf</tissue>
    </source>
</reference>
<feature type="region of interest" description="Disordered" evidence="7">
    <location>
        <begin position="297"/>
        <end position="329"/>
    </location>
</feature>
<dbReference type="GO" id="GO:0008270">
    <property type="term" value="F:zinc ion binding"/>
    <property type="evidence" value="ECO:0007669"/>
    <property type="project" value="UniProtKB-KW"/>
</dbReference>
<dbReference type="PROSITE" id="PS50994">
    <property type="entry name" value="INTEGRASE"/>
    <property type="match status" value="1"/>
</dbReference>
<feature type="region of interest" description="Disordered" evidence="7">
    <location>
        <begin position="1561"/>
        <end position="1647"/>
    </location>
</feature>
<dbReference type="GO" id="GO:0006508">
    <property type="term" value="P:proteolysis"/>
    <property type="evidence" value="ECO:0007669"/>
    <property type="project" value="UniProtKB-KW"/>
</dbReference>
<dbReference type="Pfam" id="PF22936">
    <property type="entry name" value="Pol_BBD"/>
    <property type="match status" value="1"/>
</dbReference>
<keyword evidence="3" id="KW-0064">Aspartyl protease</keyword>
<keyword evidence="6" id="KW-0175">Coiled coil</keyword>
<evidence type="ECO:0000256" key="1">
    <source>
        <dbReference type="ARBA" id="ARBA00022670"/>
    </source>
</evidence>
<proteinExistence type="predicted"/>
<feature type="coiled-coil region" evidence="6">
    <location>
        <begin position="466"/>
        <end position="524"/>
    </location>
</feature>
<dbReference type="InterPro" id="IPR001584">
    <property type="entry name" value="Integrase_cat-core"/>
</dbReference>
<evidence type="ECO:0000256" key="2">
    <source>
        <dbReference type="ARBA" id="ARBA00022723"/>
    </source>
</evidence>
<comment type="caution">
    <text evidence="10">The sequence shown here is derived from an EMBL/GenBank/DDBJ whole genome shotgun (WGS) entry which is preliminary data.</text>
</comment>
<feature type="domain" description="CCHC-type" evidence="8">
    <location>
        <begin position="362"/>
        <end position="376"/>
    </location>
</feature>
<dbReference type="PROSITE" id="PS50158">
    <property type="entry name" value="ZF_CCHC"/>
    <property type="match status" value="1"/>
</dbReference>
<dbReference type="PANTHER" id="PTHR42648:SF18">
    <property type="entry name" value="RETROTRANSPOSON, UNCLASSIFIED-LIKE PROTEIN"/>
    <property type="match status" value="1"/>
</dbReference>
<dbReference type="EMBL" id="JARYMX010000067">
    <property type="protein sequence ID" value="KAJ9536066.1"/>
    <property type="molecule type" value="Genomic_DNA"/>
</dbReference>
<organism evidence="10 11">
    <name type="scientific">Centaurea solstitialis</name>
    <name type="common">yellow star-thistle</name>
    <dbReference type="NCBI Taxonomy" id="347529"/>
    <lineage>
        <taxon>Eukaryota</taxon>
        <taxon>Viridiplantae</taxon>
        <taxon>Streptophyta</taxon>
        <taxon>Embryophyta</taxon>
        <taxon>Tracheophyta</taxon>
        <taxon>Spermatophyta</taxon>
        <taxon>Magnoliopsida</taxon>
        <taxon>eudicotyledons</taxon>
        <taxon>Gunneridae</taxon>
        <taxon>Pentapetalae</taxon>
        <taxon>asterids</taxon>
        <taxon>campanulids</taxon>
        <taxon>Asterales</taxon>
        <taxon>Asteraceae</taxon>
        <taxon>Carduoideae</taxon>
        <taxon>Cardueae</taxon>
        <taxon>Centaureinae</taxon>
        <taxon>Centaurea</taxon>
    </lineage>
</organism>
<evidence type="ECO:0008006" key="12">
    <source>
        <dbReference type="Google" id="ProtNLM"/>
    </source>
</evidence>